<feature type="transmembrane region" description="Helical" evidence="11">
    <location>
        <begin position="52"/>
        <end position="76"/>
    </location>
</feature>
<evidence type="ECO:0000256" key="10">
    <source>
        <dbReference type="ARBA" id="ARBA00049551"/>
    </source>
</evidence>
<dbReference type="EMBL" id="MK014212">
    <property type="protein sequence ID" value="QAU56475.1"/>
    <property type="molecule type" value="Genomic_DNA"/>
</dbReference>
<dbReference type="Gene3D" id="1.10.287.3510">
    <property type="match status" value="1"/>
</dbReference>
<organism evidence="12">
    <name type="scientific">Sinella curviseta</name>
    <dbReference type="NCBI Taxonomy" id="187695"/>
    <lineage>
        <taxon>Eukaryota</taxon>
        <taxon>Metazoa</taxon>
        <taxon>Ecdysozoa</taxon>
        <taxon>Arthropoda</taxon>
        <taxon>Hexapoda</taxon>
        <taxon>Collembola</taxon>
        <taxon>Entomobryomorpha</taxon>
        <taxon>Entomobryoidea</taxon>
        <taxon>Entomobryidae</taxon>
        <taxon>Entomobryinae</taxon>
        <taxon>Sinella</taxon>
    </lineage>
</organism>
<evidence type="ECO:0000256" key="8">
    <source>
        <dbReference type="ARBA" id="ARBA00023136"/>
    </source>
</evidence>
<keyword evidence="6 11" id="KW-1133">Transmembrane helix</keyword>
<dbReference type="GO" id="GO:0008137">
    <property type="term" value="F:NADH dehydrogenase (ubiquinone) activity"/>
    <property type="evidence" value="ECO:0007669"/>
    <property type="project" value="UniProtKB-EC"/>
</dbReference>
<evidence type="ECO:0000256" key="6">
    <source>
        <dbReference type="ARBA" id="ARBA00022989"/>
    </source>
</evidence>
<geneLocation type="mitochondrion" evidence="12"/>
<evidence type="ECO:0000256" key="11">
    <source>
        <dbReference type="SAM" id="Phobius"/>
    </source>
</evidence>
<comment type="catalytic activity">
    <reaction evidence="10">
        <text>a ubiquinone + NADH + 5 H(+)(in) = a ubiquinol + NAD(+) + 4 H(+)(out)</text>
        <dbReference type="Rhea" id="RHEA:29091"/>
        <dbReference type="Rhea" id="RHEA-COMP:9565"/>
        <dbReference type="Rhea" id="RHEA-COMP:9566"/>
        <dbReference type="ChEBI" id="CHEBI:15378"/>
        <dbReference type="ChEBI" id="CHEBI:16389"/>
        <dbReference type="ChEBI" id="CHEBI:17976"/>
        <dbReference type="ChEBI" id="CHEBI:57540"/>
        <dbReference type="ChEBI" id="CHEBI:57945"/>
        <dbReference type="EC" id="7.1.1.2"/>
    </reaction>
</comment>
<keyword evidence="4 11" id="KW-0812">Transmembrane</keyword>
<keyword evidence="12" id="KW-0496">Mitochondrion</keyword>
<evidence type="ECO:0000256" key="4">
    <source>
        <dbReference type="ARBA" id="ARBA00022692"/>
    </source>
</evidence>
<dbReference type="GO" id="GO:0016020">
    <property type="term" value="C:membrane"/>
    <property type="evidence" value="ECO:0007669"/>
    <property type="project" value="UniProtKB-SubCell"/>
</dbReference>
<comment type="subcellular location">
    <subcellularLocation>
        <location evidence="1">Membrane</location>
        <topology evidence="1">Multi-pass membrane protein</topology>
    </subcellularLocation>
</comment>
<comment type="similarity">
    <text evidence="2">Belongs to the complex I subunit 4L family.</text>
</comment>
<accession>A0A4P6D9Y6</accession>
<evidence type="ECO:0000256" key="5">
    <source>
        <dbReference type="ARBA" id="ARBA00022967"/>
    </source>
</evidence>
<dbReference type="CTD" id="4539"/>
<dbReference type="Pfam" id="PF00420">
    <property type="entry name" value="Oxidored_q2"/>
    <property type="match status" value="1"/>
</dbReference>
<dbReference type="RefSeq" id="YP_009652404.1">
    <property type="nucleotide sequence ID" value="NC_042755.1"/>
</dbReference>
<protein>
    <recommendedName>
        <fullName evidence="3">NADH-ubiquinone oxidoreductase chain 4L</fullName>
    </recommendedName>
    <alternativeName>
        <fullName evidence="9">NADH dehydrogenase subunit 4L</fullName>
    </alternativeName>
</protein>
<dbReference type="GeneID" id="40498685"/>
<dbReference type="AlphaFoldDB" id="A0A4P6D9Y6"/>
<keyword evidence="5" id="KW-1278">Translocase</keyword>
<proteinExistence type="inferred from homology"/>
<evidence type="ECO:0000256" key="2">
    <source>
        <dbReference type="ARBA" id="ARBA00010519"/>
    </source>
</evidence>
<dbReference type="InterPro" id="IPR039428">
    <property type="entry name" value="NUOK/Mnh_C1-like"/>
</dbReference>
<keyword evidence="8 11" id="KW-0472">Membrane</keyword>
<sequence>MFLVFGFLLLIFCGVLLYSSTREHLLTALLSLEFMVLGIFFSLIFSLSNICLFYSLFYLIITACEGALGLSILVAMGRSHGGDYFKLLGLMS</sequence>
<evidence type="ECO:0000256" key="3">
    <source>
        <dbReference type="ARBA" id="ARBA00016612"/>
    </source>
</evidence>
<evidence type="ECO:0000256" key="9">
    <source>
        <dbReference type="ARBA" id="ARBA00031586"/>
    </source>
</evidence>
<keyword evidence="7" id="KW-0520">NAD</keyword>
<evidence type="ECO:0000256" key="1">
    <source>
        <dbReference type="ARBA" id="ARBA00004141"/>
    </source>
</evidence>
<feature type="transmembrane region" description="Helical" evidence="11">
    <location>
        <begin position="27"/>
        <end position="45"/>
    </location>
</feature>
<evidence type="ECO:0000313" key="12">
    <source>
        <dbReference type="EMBL" id="QAU56475.1"/>
    </source>
</evidence>
<evidence type="ECO:0000256" key="7">
    <source>
        <dbReference type="ARBA" id="ARBA00023027"/>
    </source>
</evidence>
<reference evidence="12" key="1">
    <citation type="journal article" date="2019" name="Genome Biol. Evol.">
        <title>A High-quality Draft Genome Assembly of Sinella curviseta: A Soil Model Organism (Collembola).</title>
        <authorList>
            <person name="Zhang F."/>
            <person name="Ding Y."/>
            <person name="Zhou Q.S."/>
            <person name="Wu J."/>
            <person name="Luo A."/>
            <person name="Zhu C.D."/>
        </authorList>
    </citation>
    <scope>NUCLEOTIDE SEQUENCE</scope>
    <source>
        <strain evidence="12">NJ</strain>
    </source>
</reference>
<gene>
    <name evidence="12" type="primary">ND4L</name>
</gene>
<name>A0A4P6D9Y6_9HEXA</name>